<protein>
    <submittedName>
        <fullName evidence="1">Uncharacterized protein</fullName>
    </submittedName>
</protein>
<feature type="non-terminal residue" evidence="1">
    <location>
        <position position="66"/>
    </location>
</feature>
<evidence type="ECO:0000313" key="1">
    <source>
        <dbReference type="EMBL" id="GFH33008.1"/>
    </source>
</evidence>
<accession>A0A6A0AK87</accession>
<dbReference type="AlphaFoldDB" id="A0A6A0AK87"/>
<comment type="caution">
    <text evidence="1">The sequence shown here is derived from an EMBL/GenBank/DDBJ whole genome shotgun (WGS) entry which is preliminary data.</text>
</comment>
<proteinExistence type="predicted"/>
<gene>
    <name evidence="1" type="ORF">HaLaN_32317</name>
</gene>
<feature type="non-terminal residue" evidence="1">
    <location>
        <position position="1"/>
    </location>
</feature>
<sequence>MNDPVWLETLGAVGGQLATVRNLIRNCRGALITRGGNWFFTAYQMFFQGCTVEQLPSLPQGEVGTR</sequence>
<dbReference type="Proteomes" id="UP000485058">
    <property type="component" value="Unassembled WGS sequence"/>
</dbReference>
<name>A0A6A0AK87_HAELA</name>
<organism evidence="1 2">
    <name type="scientific">Haematococcus lacustris</name>
    <name type="common">Green alga</name>
    <name type="synonym">Haematococcus pluvialis</name>
    <dbReference type="NCBI Taxonomy" id="44745"/>
    <lineage>
        <taxon>Eukaryota</taxon>
        <taxon>Viridiplantae</taxon>
        <taxon>Chlorophyta</taxon>
        <taxon>core chlorophytes</taxon>
        <taxon>Chlorophyceae</taxon>
        <taxon>CS clade</taxon>
        <taxon>Chlamydomonadales</taxon>
        <taxon>Haematococcaceae</taxon>
        <taxon>Haematococcus</taxon>
    </lineage>
</organism>
<keyword evidence="2" id="KW-1185">Reference proteome</keyword>
<evidence type="ECO:0000313" key="2">
    <source>
        <dbReference type="Proteomes" id="UP000485058"/>
    </source>
</evidence>
<dbReference type="EMBL" id="BLLF01007563">
    <property type="protein sequence ID" value="GFH33008.1"/>
    <property type="molecule type" value="Genomic_DNA"/>
</dbReference>
<reference evidence="1 2" key="1">
    <citation type="submission" date="2020-02" db="EMBL/GenBank/DDBJ databases">
        <title>Draft genome sequence of Haematococcus lacustris strain NIES-144.</title>
        <authorList>
            <person name="Morimoto D."/>
            <person name="Nakagawa S."/>
            <person name="Yoshida T."/>
            <person name="Sawayama S."/>
        </authorList>
    </citation>
    <scope>NUCLEOTIDE SEQUENCE [LARGE SCALE GENOMIC DNA]</scope>
    <source>
        <strain evidence="1 2">NIES-144</strain>
    </source>
</reference>